<evidence type="ECO:0000256" key="3">
    <source>
        <dbReference type="ARBA" id="ARBA00022676"/>
    </source>
</evidence>
<feature type="transmembrane region" description="Helical" evidence="8">
    <location>
        <begin position="76"/>
        <end position="94"/>
    </location>
</feature>
<gene>
    <name evidence="10" type="ORF">A3C05_01325</name>
</gene>
<feature type="transmembrane region" description="Helical" evidence="8">
    <location>
        <begin position="367"/>
        <end position="386"/>
    </location>
</feature>
<organism evidence="10 11">
    <name type="scientific">Candidatus Giovannonibacteria bacterium RIFCSPHIGHO2_02_FULL_45_40</name>
    <dbReference type="NCBI Taxonomy" id="1798337"/>
    <lineage>
        <taxon>Bacteria</taxon>
        <taxon>Candidatus Giovannoniibacteriota</taxon>
    </lineage>
</organism>
<dbReference type="InterPro" id="IPR050297">
    <property type="entry name" value="LipidA_mod_glycosyltrf_83"/>
</dbReference>
<evidence type="ECO:0000256" key="8">
    <source>
        <dbReference type="SAM" id="Phobius"/>
    </source>
</evidence>
<evidence type="ECO:0000259" key="9">
    <source>
        <dbReference type="Pfam" id="PF13231"/>
    </source>
</evidence>
<proteinExistence type="predicted"/>
<feature type="transmembrane region" description="Helical" evidence="8">
    <location>
        <begin position="306"/>
        <end position="323"/>
    </location>
</feature>
<evidence type="ECO:0000256" key="5">
    <source>
        <dbReference type="ARBA" id="ARBA00022692"/>
    </source>
</evidence>
<dbReference type="Proteomes" id="UP000178743">
    <property type="component" value="Unassembled WGS sequence"/>
</dbReference>
<feature type="transmembrane region" description="Helical" evidence="8">
    <location>
        <begin position="418"/>
        <end position="439"/>
    </location>
</feature>
<keyword evidence="4" id="KW-0808">Transferase</keyword>
<dbReference type="GO" id="GO:0005886">
    <property type="term" value="C:plasma membrane"/>
    <property type="evidence" value="ECO:0007669"/>
    <property type="project" value="UniProtKB-SubCell"/>
</dbReference>
<evidence type="ECO:0000256" key="2">
    <source>
        <dbReference type="ARBA" id="ARBA00022475"/>
    </source>
</evidence>
<dbReference type="InterPro" id="IPR038731">
    <property type="entry name" value="RgtA/B/C-like"/>
</dbReference>
<evidence type="ECO:0000256" key="4">
    <source>
        <dbReference type="ARBA" id="ARBA00022679"/>
    </source>
</evidence>
<sequence length="562" mass="63810">MRGATLWLVIILLIAVFFRFYDLKNVPPGLWADEAINGNNAVEANWKVFYPENFGREGLFINIQSLFVTAFGNEPWVLRLPSAIFGALTVLGLYLMTRELFSGKVALFASFFLATSFWHINFSRIGFRAIMAPFFLVWSFYFLFLGMRKTATFSTLGVESPKTQSVFPVAVFALAGLLFGLGFHSYIAYRIAPVIALLPLWKFYKLRLIEVRLQSVSDGSRTSIISRACTPCLIGLFIFMAFVAALPLLWYYAQNPADFLGRTSAISIFRSPNPLAQFSENFVKTLGMFNVVGDFNWRHNLAGSPQLWWSVGILFLFGLLVALRSSTLGVKSQKTPSVFPRNAYNFVLLWFAIMLLPVALSNESLPHALRAIVLIPPAMIFAALGLERIIEKFKTWLEKQKNNWPSKLNQLLRIQRELILLLFVFFAANIAHAYNAYFLRWAPNFNVYQAFQVDITEKAHWLNQQPENIKKYVITDAVDRIDISGSPMSLQPVIFITNTFFEKVQKEKNIYYFGANNLSGVDCSGKCVIIPVESKPTIYKTLKQKIPGLRLDASPGFVIFRK</sequence>
<evidence type="ECO:0000313" key="10">
    <source>
        <dbReference type="EMBL" id="OGF71625.1"/>
    </source>
</evidence>
<evidence type="ECO:0000256" key="1">
    <source>
        <dbReference type="ARBA" id="ARBA00004651"/>
    </source>
</evidence>
<keyword evidence="3" id="KW-0328">Glycosyltransferase</keyword>
<keyword evidence="2" id="KW-1003">Cell membrane</keyword>
<dbReference type="Pfam" id="PF13231">
    <property type="entry name" value="PMT_2"/>
    <property type="match status" value="1"/>
</dbReference>
<dbReference type="PANTHER" id="PTHR33908:SF3">
    <property type="entry name" value="UNDECAPRENYL PHOSPHATE-ALPHA-4-AMINO-4-DEOXY-L-ARABINOSE ARABINOSYL TRANSFERASE"/>
    <property type="match status" value="1"/>
</dbReference>
<evidence type="ECO:0000256" key="7">
    <source>
        <dbReference type="ARBA" id="ARBA00023136"/>
    </source>
</evidence>
<reference evidence="10 11" key="1">
    <citation type="journal article" date="2016" name="Nat. Commun.">
        <title>Thousands of microbial genomes shed light on interconnected biogeochemical processes in an aquifer system.</title>
        <authorList>
            <person name="Anantharaman K."/>
            <person name="Brown C.T."/>
            <person name="Hug L.A."/>
            <person name="Sharon I."/>
            <person name="Castelle C.J."/>
            <person name="Probst A.J."/>
            <person name="Thomas B.C."/>
            <person name="Singh A."/>
            <person name="Wilkins M.J."/>
            <person name="Karaoz U."/>
            <person name="Brodie E.L."/>
            <person name="Williams K.H."/>
            <person name="Hubbard S.S."/>
            <person name="Banfield J.F."/>
        </authorList>
    </citation>
    <scope>NUCLEOTIDE SEQUENCE [LARGE SCALE GENOMIC DNA]</scope>
</reference>
<name>A0A1F5W7J7_9BACT</name>
<keyword evidence="5 8" id="KW-0812">Transmembrane</keyword>
<evidence type="ECO:0000313" key="11">
    <source>
        <dbReference type="Proteomes" id="UP000178743"/>
    </source>
</evidence>
<feature type="transmembrane region" description="Helical" evidence="8">
    <location>
        <begin position="165"/>
        <end position="181"/>
    </location>
</feature>
<comment type="caution">
    <text evidence="10">The sequence shown here is derived from an EMBL/GenBank/DDBJ whole genome shotgun (WGS) entry which is preliminary data.</text>
</comment>
<feature type="transmembrane region" description="Helical" evidence="8">
    <location>
        <begin position="187"/>
        <end position="204"/>
    </location>
</feature>
<keyword evidence="7 8" id="KW-0472">Membrane</keyword>
<dbReference type="AlphaFoldDB" id="A0A1F5W7J7"/>
<feature type="transmembrane region" description="Helical" evidence="8">
    <location>
        <begin position="125"/>
        <end position="144"/>
    </location>
</feature>
<dbReference type="PANTHER" id="PTHR33908">
    <property type="entry name" value="MANNOSYLTRANSFERASE YKCB-RELATED"/>
    <property type="match status" value="1"/>
</dbReference>
<dbReference type="GO" id="GO:0009103">
    <property type="term" value="P:lipopolysaccharide biosynthetic process"/>
    <property type="evidence" value="ECO:0007669"/>
    <property type="project" value="UniProtKB-ARBA"/>
</dbReference>
<comment type="subcellular location">
    <subcellularLocation>
        <location evidence="1">Cell membrane</location>
        <topology evidence="1">Multi-pass membrane protein</topology>
    </subcellularLocation>
</comment>
<protein>
    <recommendedName>
        <fullName evidence="9">Glycosyltransferase RgtA/B/C/D-like domain-containing protein</fullName>
    </recommendedName>
</protein>
<dbReference type="EMBL" id="MFHP01000031">
    <property type="protein sequence ID" value="OGF71625.1"/>
    <property type="molecule type" value="Genomic_DNA"/>
</dbReference>
<dbReference type="GO" id="GO:0010041">
    <property type="term" value="P:response to iron(III) ion"/>
    <property type="evidence" value="ECO:0007669"/>
    <property type="project" value="TreeGrafter"/>
</dbReference>
<keyword evidence="6 8" id="KW-1133">Transmembrane helix</keyword>
<accession>A0A1F5W7J7</accession>
<evidence type="ECO:0000256" key="6">
    <source>
        <dbReference type="ARBA" id="ARBA00022989"/>
    </source>
</evidence>
<dbReference type="GO" id="GO:0016763">
    <property type="term" value="F:pentosyltransferase activity"/>
    <property type="evidence" value="ECO:0007669"/>
    <property type="project" value="TreeGrafter"/>
</dbReference>
<feature type="transmembrane region" description="Helical" evidence="8">
    <location>
        <begin position="343"/>
        <end position="361"/>
    </location>
</feature>
<feature type="domain" description="Glycosyltransferase RgtA/B/C/D-like" evidence="9">
    <location>
        <begin position="63"/>
        <end position="152"/>
    </location>
</feature>
<feature type="transmembrane region" description="Helical" evidence="8">
    <location>
        <begin position="5"/>
        <end position="21"/>
    </location>
</feature>
<feature type="transmembrane region" description="Helical" evidence="8">
    <location>
        <begin position="224"/>
        <end position="253"/>
    </location>
</feature>
<feature type="transmembrane region" description="Helical" evidence="8">
    <location>
        <begin position="101"/>
        <end position="119"/>
    </location>
</feature>